<evidence type="ECO:0000256" key="1">
    <source>
        <dbReference type="ARBA" id="ARBA00006787"/>
    </source>
</evidence>
<dbReference type="EC" id="1.13.11.-" evidence="6"/>
<feature type="binding site" evidence="5">
    <location>
        <position position="33"/>
    </location>
    <ligand>
        <name>Fe cation</name>
        <dbReference type="ChEBI" id="CHEBI:24875"/>
        <note>catalytic</note>
    </ligand>
</feature>
<comment type="similarity">
    <text evidence="1 6">Belongs to the carotenoid oxygenase family.</text>
</comment>
<dbReference type="EMBL" id="UGVI01000001">
    <property type="protein sequence ID" value="SUE15868.1"/>
    <property type="molecule type" value="Genomic_DNA"/>
</dbReference>
<sequence>MSYRPELGTTIVLVSRDGGDPATFEHDALFHFHVTNAHEAGDRTVVELVAHDPAGGWEGWNGHLRNYWGDAGPAFGGTLTRLTVDRRARRITATALDDHGCEFPRLDPRFATTEHRYSYTASASVPGGDPDSVTMIDHRTGTTNRYTAEAGTTVCEPLFAPAATPRAAADR</sequence>
<accession>A0A379M2Y6</accession>
<evidence type="ECO:0000313" key="8">
    <source>
        <dbReference type="Proteomes" id="UP000254569"/>
    </source>
</evidence>
<evidence type="ECO:0000313" key="7">
    <source>
        <dbReference type="EMBL" id="SUE15868.1"/>
    </source>
</evidence>
<evidence type="ECO:0000256" key="3">
    <source>
        <dbReference type="ARBA" id="ARBA00023002"/>
    </source>
</evidence>
<keyword evidence="4 5" id="KW-0408">Iron</keyword>
<evidence type="ECO:0000256" key="2">
    <source>
        <dbReference type="ARBA" id="ARBA00022723"/>
    </source>
</evidence>
<dbReference type="GO" id="GO:0046872">
    <property type="term" value="F:metal ion binding"/>
    <property type="evidence" value="ECO:0007669"/>
    <property type="project" value="UniProtKB-KW"/>
</dbReference>
<gene>
    <name evidence="7" type="ORF">NCTC13296_02732</name>
</gene>
<dbReference type="GO" id="GO:0010436">
    <property type="term" value="F:carotenoid dioxygenase activity"/>
    <property type="evidence" value="ECO:0007669"/>
    <property type="project" value="TreeGrafter"/>
</dbReference>
<keyword evidence="2 5" id="KW-0479">Metal-binding</keyword>
<dbReference type="Pfam" id="PF03055">
    <property type="entry name" value="RPE65"/>
    <property type="match status" value="1"/>
</dbReference>
<reference evidence="7 8" key="1">
    <citation type="submission" date="2018-06" db="EMBL/GenBank/DDBJ databases">
        <authorList>
            <consortium name="Pathogen Informatics"/>
            <person name="Doyle S."/>
        </authorList>
    </citation>
    <scope>NUCLEOTIDE SEQUENCE [LARGE SCALE GENOMIC DNA]</scope>
    <source>
        <strain evidence="7 8">NCTC13296</strain>
    </source>
</reference>
<evidence type="ECO:0000256" key="5">
    <source>
        <dbReference type="PIRSR" id="PIRSR604294-1"/>
    </source>
</evidence>
<dbReference type="Proteomes" id="UP000254569">
    <property type="component" value="Unassembled WGS sequence"/>
</dbReference>
<keyword evidence="3 6" id="KW-0560">Oxidoreductase</keyword>
<evidence type="ECO:0000256" key="4">
    <source>
        <dbReference type="ARBA" id="ARBA00023004"/>
    </source>
</evidence>
<name>A0A379M2Y6_9NOCA</name>
<dbReference type="InterPro" id="IPR004294">
    <property type="entry name" value="Carotenoid_Oase"/>
</dbReference>
<protein>
    <recommendedName>
        <fullName evidence="6">Dioxygenase</fullName>
        <ecNumber evidence="6">1.13.11.-</ecNumber>
    </recommendedName>
</protein>
<dbReference type="PANTHER" id="PTHR10543:SF89">
    <property type="entry name" value="CAROTENOID 9,10(9',10')-CLEAVAGE DIOXYGENASE 1"/>
    <property type="match status" value="1"/>
</dbReference>
<dbReference type="RefSeq" id="WP_064062409.1">
    <property type="nucleotide sequence ID" value="NZ_LPZN01000002.1"/>
</dbReference>
<keyword evidence="6 7" id="KW-0223">Dioxygenase</keyword>
<comment type="cofactor">
    <cofactor evidence="5 6">
        <name>Fe(2+)</name>
        <dbReference type="ChEBI" id="CHEBI:29033"/>
    </cofactor>
    <text evidence="5 6">Binds 1 Fe(2+) ion per subunit.</text>
</comment>
<proteinExistence type="inferred from homology"/>
<organism evidence="7 8">
    <name type="scientific">Rhodococcus gordoniae</name>
    <dbReference type="NCBI Taxonomy" id="223392"/>
    <lineage>
        <taxon>Bacteria</taxon>
        <taxon>Bacillati</taxon>
        <taxon>Actinomycetota</taxon>
        <taxon>Actinomycetes</taxon>
        <taxon>Mycobacteriales</taxon>
        <taxon>Nocardiaceae</taxon>
        <taxon>Rhodococcus</taxon>
    </lineage>
</organism>
<evidence type="ECO:0000256" key="6">
    <source>
        <dbReference type="RuleBase" id="RU364048"/>
    </source>
</evidence>
<dbReference type="PANTHER" id="PTHR10543">
    <property type="entry name" value="BETA-CAROTENE DIOXYGENASE"/>
    <property type="match status" value="1"/>
</dbReference>
<keyword evidence="8" id="KW-1185">Reference proteome</keyword>
<dbReference type="AlphaFoldDB" id="A0A379M2Y6"/>
<dbReference type="GO" id="GO:0016121">
    <property type="term" value="P:carotene catabolic process"/>
    <property type="evidence" value="ECO:0007669"/>
    <property type="project" value="TreeGrafter"/>
</dbReference>